<dbReference type="PANTHER" id="PTHR48449">
    <property type="entry name" value="DUF1985 DOMAIN-CONTAINING PROTEIN"/>
    <property type="match status" value="1"/>
</dbReference>
<keyword evidence="4" id="KW-1185">Reference proteome</keyword>
<feature type="domain" description="DUF287" evidence="1">
    <location>
        <begin position="308"/>
        <end position="358"/>
    </location>
</feature>
<reference evidence="3 4" key="1">
    <citation type="submission" date="2024-04" db="EMBL/GenBank/DDBJ databases">
        <title>Genome assembly C_amara_ONT_v2.</title>
        <authorList>
            <person name="Yant L."/>
            <person name="Moore C."/>
            <person name="Slenker M."/>
        </authorList>
    </citation>
    <scope>NUCLEOTIDE SEQUENCE [LARGE SCALE GENOMIC DNA]</scope>
    <source>
        <tissue evidence="3">Leaf</tissue>
    </source>
</reference>
<proteinExistence type="predicted"/>
<dbReference type="Pfam" id="PF03384">
    <property type="entry name" value="DUF287"/>
    <property type="match status" value="1"/>
</dbReference>
<dbReference type="PANTHER" id="PTHR48449:SF1">
    <property type="entry name" value="DUF1985 DOMAIN-CONTAINING PROTEIN"/>
    <property type="match status" value="1"/>
</dbReference>
<dbReference type="Pfam" id="PF09331">
    <property type="entry name" value="DUF1985"/>
    <property type="match status" value="1"/>
</dbReference>
<evidence type="ECO:0008006" key="5">
    <source>
        <dbReference type="Google" id="ProtNLM"/>
    </source>
</evidence>
<dbReference type="InterPro" id="IPR015410">
    <property type="entry name" value="DUF1985"/>
</dbReference>
<dbReference type="Proteomes" id="UP001558713">
    <property type="component" value="Unassembled WGS sequence"/>
</dbReference>
<evidence type="ECO:0000313" key="3">
    <source>
        <dbReference type="EMBL" id="KAL1197916.1"/>
    </source>
</evidence>
<accession>A0ABD0ZVL8</accession>
<organism evidence="3 4">
    <name type="scientific">Cardamine amara subsp. amara</name>
    <dbReference type="NCBI Taxonomy" id="228776"/>
    <lineage>
        <taxon>Eukaryota</taxon>
        <taxon>Viridiplantae</taxon>
        <taxon>Streptophyta</taxon>
        <taxon>Embryophyta</taxon>
        <taxon>Tracheophyta</taxon>
        <taxon>Spermatophyta</taxon>
        <taxon>Magnoliopsida</taxon>
        <taxon>eudicotyledons</taxon>
        <taxon>Gunneridae</taxon>
        <taxon>Pentapetalae</taxon>
        <taxon>rosids</taxon>
        <taxon>malvids</taxon>
        <taxon>Brassicales</taxon>
        <taxon>Brassicaceae</taxon>
        <taxon>Cardamineae</taxon>
        <taxon>Cardamine</taxon>
    </lineage>
</organism>
<gene>
    <name evidence="3" type="ORF">V5N11_005400</name>
</gene>
<protein>
    <recommendedName>
        <fullName evidence="5">DUF1985 domain-containing protein</fullName>
    </recommendedName>
</protein>
<evidence type="ECO:0000313" key="4">
    <source>
        <dbReference type="Proteomes" id="UP001558713"/>
    </source>
</evidence>
<dbReference type="InterPro" id="IPR005048">
    <property type="entry name" value="DUF287"/>
</dbReference>
<evidence type="ECO:0000259" key="1">
    <source>
        <dbReference type="Pfam" id="PF03384"/>
    </source>
</evidence>
<feature type="domain" description="DUF1985" evidence="2">
    <location>
        <begin position="87"/>
        <end position="224"/>
    </location>
</feature>
<evidence type="ECO:0000259" key="2">
    <source>
        <dbReference type="Pfam" id="PF09331"/>
    </source>
</evidence>
<dbReference type="AlphaFoldDB" id="A0ABD0ZVL8"/>
<name>A0ABD0ZVL8_CARAN</name>
<sequence length="443" mass="51325">MLLRGSEEEIEAPLQPLRMYFPHSEYTKKIKLATRCYIFEALKTLNGLEYPLSTFERRWFEEHPQFKHIFHMPMERNHKVMGMWMLLLRTACIEKEKEAWFIVNGTPIRYGIKEHALISGLNCRNYPLNYSKVGSEAFVKRHFKGQTIRYQDVKTKLEEMVPMDRSRDRLKMAVLFFLSSIVIAQTKTGADASPVEPFFLRAVDDLNFCKTFPWGRLSFDHMLREIKHTMNHFNGTVKGTLWPIPGFCIPMELLAFEAIPELGNKFLEDYPGAAENCPRMCKKRFRKSESKGFPLSKIYKELGTTVDIDSILPVRDEENFLMAEIIQEEDDDDMHDVVVGSWMQCIRKGVTITLDEMYTQDVATRVEEEPQDAVNEEIAAANERPAIERMGDPTLGELADVINRMGLQMSKILDKVDGLEKRLGSLEASVNELQKKVRFCKSW</sequence>
<dbReference type="EMBL" id="JBANAX010000681">
    <property type="protein sequence ID" value="KAL1197916.1"/>
    <property type="molecule type" value="Genomic_DNA"/>
</dbReference>
<comment type="caution">
    <text evidence="3">The sequence shown here is derived from an EMBL/GenBank/DDBJ whole genome shotgun (WGS) entry which is preliminary data.</text>
</comment>